<dbReference type="CDD" id="cd01650">
    <property type="entry name" value="RT_nLTR_like"/>
    <property type="match status" value="1"/>
</dbReference>
<dbReference type="InterPro" id="IPR052560">
    <property type="entry name" value="RdDP_mobile_element"/>
</dbReference>
<keyword evidence="4" id="KW-1185">Reference proteome</keyword>
<keyword evidence="3" id="KW-0548">Nucleotidyltransferase</keyword>
<dbReference type="Proteomes" id="UP001307889">
    <property type="component" value="Chromosome 2"/>
</dbReference>
<dbReference type="InterPro" id="IPR036691">
    <property type="entry name" value="Endo/exonu/phosph_ase_sf"/>
</dbReference>
<evidence type="ECO:0000313" key="3">
    <source>
        <dbReference type="EMBL" id="BES90910.1"/>
    </source>
</evidence>
<feature type="domain" description="Reverse transcriptase" evidence="2">
    <location>
        <begin position="481"/>
        <end position="746"/>
    </location>
</feature>
<dbReference type="PANTHER" id="PTHR36688">
    <property type="entry name" value="ENDO/EXONUCLEASE/PHOSPHATASE DOMAIN-CONTAINING PROTEIN"/>
    <property type="match status" value="1"/>
</dbReference>
<keyword evidence="3" id="KW-0695">RNA-directed DNA polymerase</keyword>
<evidence type="ECO:0000259" key="2">
    <source>
        <dbReference type="PROSITE" id="PS50878"/>
    </source>
</evidence>
<dbReference type="Pfam" id="PF00078">
    <property type="entry name" value="RVT_1"/>
    <property type="match status" value="1"/>
</dbReference>
<dbReference type="InterPro" id="IPR043502">
    <property type="entry name" value="DNA/RNA_pol_sf"/>
</dbReference>
<dbReference type="GO" id="GO:0003964">
    <property type="term" value="F:RNA-directed DNA polymerase activity"/>
    <property type="evidence" value="ECO:0007669"/>
    <property type="project" value="UniProtKB-KW"/>
</dbReference>
<dbReference type="EMBL" id="AP028910">
    <property type="protein sequence ID" value="BES90910.1"/>
    <property type="molecule type" value="Genomic_DNA"/>
</dbReference>
<keyword evidence="1" id="KW-0175">Coiled coil</keyword>
<evidence type="ECO:0000313" key="4">
    <source>
        <dbReference type="Proteomes" id="UP001307889"/>
    </source>
</evidence>
<protein>
    <submittedName>
        <fullName evidence="3">Reverse transcriptase (RNA-dependent DNA polymerase)</fullName>
    </submittedName>
</protein>
<evidence type="ECO:0000256" key="1">
    <source>
        <dbReference type="SAM" id="Coils"/>
    </source>
</evidence>
<dbReference type="SUPFAM" id="SSF56672">
    <property type="entry name" value="DNA/RNA polymerases"/>
    <property type="match status" value="1"/>
</dbReference>
<gene>
    <name evidence="3" type="ORF">NTJ_03719</name>
</gene>
<accession>A0ABN7AF61</accession>
<feature type="coiled-coil region" evidence="1">
    <location>
        <begin position="327"/>
        <end position="354"/>
    </location>
</feature>
<reference evidence="3 4" key="1">
    <citation type="submission" date="2023-09" db="EMBL/GenBank/DDBJ databases">
        <title>Nesidiocoris tenuis whole genome shotgun sequence.</title>
        <authorList>
            <person name="Shibata T."/>
            <person name="Shimoda M."/>
            <person name="Kobayashi T."/>
            <person name="Uehara T."/>
        </authorList>
    </citation>
    <scope>NUCLEOTIDE SEQUENCE [LARGE SCALE GENOMIC DNA]</scope>
    <source>
        <strain evidence="3 4">Japan</strain>
    </source>
</reference>
<dbReference type="InterPro" id="IPR005135">
    <property type="entry name" value="Endo/exonuclease/phosphatase"/>
</dbReference>
<dbReference type="PROSITE" id="PS50878">
    <property type="entry name" value="RT_POL"/>
    <property type="match status" value="1"/>
</dbReference>
<proteinExistence type="predicted"/>
<name>A0ABN7AF61_9HEMI</name>
<dbReference type="Gene3D" id="3.60.10.10">
    <property type="entry name" value="Endonuclease/exonuclease/phosphatase"/>
    <property type="match status" value="1"/>
</dbReference>
<dbReference type="PANTHER" id="PTHR36688:SF2">
    <property type="entry name" value="ENDONUCLEASE_EXONUCLEASE_PHOSPHATASE DOMAIN-CONTAINING PROTEIN"/>
    <property type="match status" value="1"/>
</dbReference>
<keyword evidence="3" id="KW-0808">Transferase</keyword>
<dbReference type="SUPFAM" id="SSF56219">
    <property type="entry name" value="DNase I-like"/>
    <property type="match status" value="1"/>
</dbReference>
<sequence>MNSPNNSHLTVVTWNSRSLYHKYHELDLFLRTHQVDVLLVTETKLTENRPFRISGYSTYTANHPSGNCRGGSAILIRSKLDHDILPPYCTDEIQLAKTQIRFNGTILQIGSFYSAGEYSLTHDMLNDAVATMGPKFILGGDFNSKHQRWGSAIHNPRGALLHNITTQQDLKVIHPLEPTHYPDNPQHMPDVLDFFLSKNIAGTSPYADVIHELSSDHNPVSMKVSGNVEAVHEVPTLIKHPFDWNRYKRILDQATNTRLPLRTPNDINKAATHLAQVIHFAATESSSKGRRAQSSNSPLLPQHILQLLQTKKSARSLYESTRYPHHKTAYNRAIRELKHALVEYRKEQKRLELIALNEQDGSLWRKTKTLTKHRDSISPLYSDNRWLSTPQEKADVFANQLYDQFSPNPATNTEFNQEVKDFIQTPLNLTPFFDYFTPAQVKNTVKRSSVKKAPGSDLITQPLLVNLPRKTLVLLTSIYNAMLRTTYFPTAWKRATIILIKKPNKPAKDPKSYRPISLLPLFGKIFERLLLPKLLSHLDHLIPDYQFGFRSTHSCPQQLHRVIDEILQTYENKEVCSALFIDTEQAFDRVWHEGLLYKLKNNIPDTYYRLILSYLTDRSFVVKCGDAFSESKQVRASVPQGSVLGPVLYLIYVSDLPSHPSNTMAMYADDLAIINRHQDGQISSLGLQQHATSLEKWNDEWRLKINPQKSVHTTFTYRRKYETNPVLFHGCRIPEKDSTRYLGVTLDKRMTYGPHITELVKRLRNRTRELKPLLANQSPLNLSTKRLLYLSLIRPIWLYASGLYGSASDSQLNRIQVQQNKVLRIITAAPWYVRNSAIHRDLDIPEVKDVIKTTYSRLYNSIKHHPNQIFSNFAQRLPPPRSARRLKRKHHTDLRPDN</sequence>
<organism evidence="3 4">
    <name type="scientific">Nesidiocoris tenuis</name>
    <dbReference type="NCBI Taxonomy" id="355587"/>
    <lineage>
        <taxon>Eukaryota</taxon>
        <taxon>Metazoa</taxon>
        <taxon>Ecdysozoa</taxon>
        <taxon>Arthropoda</taxon>
        <taxon>Hexapoda</taxon>
        <taxon>Insecta</taxon>
        <taxon>Pterygota</taxon>
        <taxon>Neoptera</taxon>
        <taxon>Paraneoptera</taxon>
        <taxon>Hemiptera</taxon>
        <taxon>Heteroptera</taxon>
        <taxon>Panheteroptera</taxon>
        <taxon>Cimicomorpha</taxon>
        <taxon>Miridae</taxon>
        <taxon>Dicyphina</taxon>
        <taxon>Nesidiocoris</taxon>
    </lineage>
</organism>
<dbReference type="InterPro" id="IPR000477">
    <property type="entry name" value="RT_dom"/>
</dbReference>
<dbReference type="Pfam" id="PF03372">
    <property type="entry name" value="Exo_endo_phos"/>
    <property type="match status" value="1"/>
</dbReference>